<evidence type="ECO:0000313" key="2">
    <source>
        <dbReference type="Proteomes" id="UP000326961"/>
    </source>
</evidence>
<organism evidence="1 2">
    <name type="scientific">Paraclostridium bifermentans</name>
    <name type="common">Clostridium bifermentans</name>
    <dbReference type="NCBI Taxonomy" id="1490"/>
    <lineage>
        <taxon>Bacteria</taxon>
        <taxon>Bacillati</taxon>
        <taxon>Bacillota</taxon>
        <taxon>Clostridia</taxon>
        <taxon>Peptostreptococcales</taxon>
        <taxon>Peptostreptococcaceae</taxon>
        <taxon>Paraclostridium</taxon>
    </lineage>
</organism>
<sequence length="154" mass="17725">MKRKKILIVLSIIVLLIGIAVYSKEKSKQESNLPNVNEEYLNYFKENAKYEKILTYTQHDINNDKVDDLLVVYKKVKNHNEMVGVISDNENVYMTEPIRAPIDDISIEFKDIDDKNEMELILSGSKNGNVGYAIYRLENKKLVDLFGEGMNACC</sequence>
<dbReference type="NCBIfam" id="NF040734">
    <property type="entry name" value="CC-COOH_SaoC"/>
    <property type="match status" value="1"/>
</dbReference>
<reference evidence="1 2" key="1">
    <citation type="submission" date="2018-09" db="EMBL/GenBank/DDBJ databases">
        <title>A clostridial neurotoxin that targets Anopheles mosquitoes.</title>
        <authorList>
            <person name="Contreras E."/>
            <person name="Masuyer G."/>
            <person name="Qureshi N."/>
            <person name="Chawla S."/>
            <person name="Lim H.L."/>
            <person name="Chen J."/>
            <person name="Stenmark P."/>
            <person name="Gill S."/>
        </authorList>
    </citation>
    <scope>NUCLEOTIDE SEQUENCE [LARGE SCALE GENOMIC DNA]</scope>
    <source>
        <strain evidence="1 2">Cbm</strain>
    </source>
</reference>
<evidence type="ECO:0000313" key="1">
    <source>
        <dbReference type="EMBL" id="QEZ70060.1"/>
    </source>
</evidence>
<dbReference type="RefSeq" id="WP_150887027.1">
    <property type="nucleotide sequence ID" value="NZ_CP032452.1"/>
</dbReference>
<dbReference type="AlphaFoldDB" id="A0A5P3XI75"/>
<proteinExistence type="predicted"/>
<protein>
    <submittedName>
        <fullName evidence="1">Uncharacterized protein</fullName>
    </submittedName>
</protein>
<gene>
    <name evidence="1" type="ORF">D4A35_14610</name>
</gene>
<dbReference type="Proteomes" id="UP000326961">
    <property type="component" value="Chromosome"/>
</dbReference>
<accession>A0A5P3XI75</accession>
<dbReference type="EMBL" id="CP032452">
    <property type="protein sequence ID" value="QEZ70060.1"/>
    <property type="molecule type" value="Genomic_DNA"/>
</dbReference>
<name>A0A5P3XI75_PARBF</name>